<dbReference type="InterPro" id="IPR011460">
    <property type="entry name" value="Lcl_C"/>
</dbReference>
<dbReference type="Pfam" id="PF07603">
    <property type="entry name" value="Lcl_C"/>
    <property type="match status" value="1"/>
</dbReference>
<dbReference type="InterPro" id="IPR013783">
    <property type="entry name" value="Ig-like_fold"/>
</dbReference>
<accession>A0A8J6QGK0</accession>
<dbReference type="PANTHER" id="PTHR11878">
    <property type="entry name" value="SODIUM/CALCIUM EXCHANGER"/>
    <property type="match status" value="1"/>
</dbReference>
<dbReference type="GO" id="GO:0030001">
    <property type="term" value="P:metal ion transport"/>
    <property type="evidence" value="ECO:0007669"/>
    <property type="project" value="TreeGrafter"/>
</dbReference>
<dbReference type="InterPro" id="IPR035986">
    <property type="entry name" value="PKD_dom_sf"/>
</dbReference>
<evidence type="ECO:0000256" key="2">
    <source>
        <dbReference type="ARBA" id="ARBA00022737"/>
    </source>
</evidence>
<dbReference type="SUPFAM" id="SSF141072">
    <property type="entry name" value="CalX-like"/>
    <property type="match status" value="2"/>
</dbReference>
<dbReference type="InterPro" id="IPR000601">
    <property type="entry name" value="PKD_dom"/>
</dbReference>
<dbReference type="SUPFAM" id="SSF49299">
    <property type="entry name" value="PKD domain"/>
    <property type="match status" value="1"/>
</dbReference>
<dbReference type="SMART" id="SM00089">
    <property type="entry name" value="PKD"/>
    <property type="match status" value="1"/>
</dbReference>
<sequence length="669" mass="72149">MNKFLMSVMAISILGVVTGCGGGGGGNGGGNSTNPTGSNVAPVATISIDANYQDVSFDGRDSSDSDGRIASYEWEFGDGESATRSSVQHTYAEPGVYMVKLTVEDDDGAKNTLEQELTVEATPIPEVRVSMSGDNVTEGKLNEFSELIVGLRLDSVATTEYRVNVRTVDDSAIESVDYVGFDKEVIFETGSRQATFSVNTIGNDILQQDRRLKLQLHSPSEGMVITSTNSEVFITIRDDDPVPALEFVAEESLVSVSGGEALLEVKMSHLSALTTEVRLNTSGTGRRGADFELPSDIVTIPPLTQSLSVPVTIIDDGVPRGGKTVVFELTAPQLSVIGEDSSHSLVITGRAKVNDTGVQTLVGEPLEDALHGRDATEPSSSDGTAGFSFTKLDIHGNVLPNSASSWVCIQDNVSGVVAEVKQSPQMLPSRMTDDEWRLYFRPEFEKAYCRDGSDDADCTMVDYRSTPDYPAFSAQASGHLNWRAANYGYYWYSDDDTNNGGSKGATGDSFTNFSTPISENCAFPTRDMASYVDVRFCTTAEYIEAMNALAICGFNDWRLPNASELKSIMNLEINNSDLLDPEFMPNDARMFGASSLTETIWVTGTYGQFEQVWSEAETFAKPAQTGAYLTSSPVADNEGSVWCVDSATGETKLCHKGIAHPVRAMRASE</sequence>
<dbReference type="Pfam" id="PF03160">
    <property type="entry name" value="Calx-beta"/>
    <property type="match status" value="1"/>
</dbReference>
<dbReference type="Pfam" id="PF18911">
    <property type="entry name" value="PKD_4"/>
    <property type="match status" value="1"/>
</dbReference>
<evidence type="ECO:0000256" key="4">
    <source>
        <dbReference type="ARBA" id="ARBA00023065"/>
    </source>
</evidence>
<dbReference type="InterPro" id="IPR051171">
    <property type="entry name" value="CaCA"/>
</dbReference>
<dbReference type="RefSeq" id="WP_191144650.1">
    <property type="nucleotide sequence ID" value="NZ_JACXAF010000009.1"/>
</dbReference>
<dbReference type="PROSITE" id="PS51257">
    <property type="entry name" value="PROKAR_LIPOPROTEIN"/>
    <property type="match status" value="1"/>
</dbReference>
<dbReference type="PANTHER" id="PTHR11878:SF65">
    <property type="entry name" value="NA_CA-EXCHANGE PROTEIN, ISOFORM G"/>
    <property type="match status" value="1"/>
</dbReference>
<evidence type="ECO:0000313" key="6">
    <source>
        <dbReference type="EMBL" id="MBD1389544.1"/>
    </source>
</evidence>
<dbReference type="InterPro" id="IPR022409">
    <property type="entry name" value="PKD/Chitinase_dom"/>
</dbReference>
<dbReference type="Gene3D" id="2.60.40.10">
    <property type="entry name" value="Immunoglobulins"/>
    <property type="match status" value="1"/>
</dbReference>
<dbReference type="AlphaFoldDB" id="A0A8J6QGK0"/>
<keyword evidence="3" id="KW-0106">Calcium</keyword>
<dbReference type="InterPro" id="IPR038081">
    <property type="entry name" value="CalX-like_sf"/>
</dbReference>
<comment type="caution">
    <text evidence="6">The sequence shown here is derived from an EMBL/GenBank/DDBJ whole genome shotgun (WGS) entry which is preliminary data.</text>
</comment>
<reference evidence="6" key="1">
    <citation type="submission" date="2020-09" db="EMBL/GenBank/DDBJ databases">
        <title>A novel bacterium of genus Neiella, isolated from South China Sea.</title>
        <authorList>
            <person name="Huang H."/>
            <person name="Mo K."/>
            <person name="Hu Y."/>
        </authorList>
    </citation>
    <scope>NUCLEOTIDE SEQUENCE</scope>
    <source>
        <strain evidence="6">HB171785</strain>
    </source>
</reference>
<organism evidence="6 7">
    <name type="scientific">Neiella litorisoli</name>
    <dbReference type="NCBI Taxonomy" id="2771431"/>
    <lineage>
        <taxon>Bacteria</taxon>
        <taxon>Pseudomonadati</taxon>
        <taxon>Pseudomonadota</taxon>
        <taxon>Gammaproteobacteria</taxon>
        <taxon>Alteromonadales</taxon>
        <taxon>Echinimonadaceae</taxon>
        <taxon>Neiella</taxon>
    </lineage>
</organism>
<evidence type="ECO:0000259" key="5">
    <source>
        <dbReference type="PROSITE" id="PS50093"/>
    </source>
</evidence>
<dbReference type="Proteomes" id="UP000638014">
    <property type="component" value="Unassembled WGS sequence"/>
</dbReference>
<dbReference type="EMBL" id="JACXAF010000009">
    <property type="protein sequence ID" value="MBD1389544.1"/>
    <property type="molecule type" value="Genomic_DNA"/>
</dbReference>
<keyword evidence="4" id="KW-0813">Transport</keyword>
<keyword evidence="2" id="KW-0677">Repeat</keyword>
<name>A0A8J6QGK0_9GAMM</name>
<evidence type="ECO:0000256" key="3">
    <source>
        <dbReference type="ARBA" id="ARBA00022837"/>
    </source>
</evidence>
<dbReference type="GO" id="GO:0007154">
    <property type="term" value="P:cell communication"/>
    <property type="evidence" value="ECO:0007669"/>
    <property type="project" value="InterPro"/>
</dbReference>
<keyword evidence="4" id="KW-0406">Ion transport</keyword>
<evidence type="ECO:0000256" key="1">
    <source>
        <dbReference type="ARBA" id="ARBA00022729"/>
    </source>
</evidence>
<evidence type="ECO:0000313" key="7">
    <source>
        <dbReference type="Proteomes" id="UP000638014"/>
    </source>
</evidence>
<proteinExistence type="predicted"/>
<gene>
    <name evidence="6" type="ORF">IC617_08895</name>
</gene>
<dbReference type="GO" id="GO:0016020">
    <property type="term" value="C:membrane"/>
    <property type="evidence" value="ECO:0007669"/>
    <property type="project" value="InterPro"/>
</dbReference>
<keyword evidence="1" id="KW-0732">Signal</keyword>
<dbReference type="PROSITE" id="PS50093">
    <property type="entry name" value="PKD"/>
    <property type="match status" value="1"/>
</dbReference>
<keyword evidence="7" id="KW-1185">Reference proteome</keyword>
<dbReference type="InterPro" id="IPR003644">
    <property type="entry name" value="Calx_beta"/>
</dbReference>
<feature type="domain" description="PKD" evidence="5">
    <location>
        <begin position="38"/>
        <end position="122"/>
    </location>
</feature>
<dbReference type="Gene3D" id="2.60.40.2030">
    <property type="match status" value="2"/>
</dbReference>
<dbReference type="CDD" id="cd00146">
    <property type="entry name" value="PKD"/>
    <property type="match status" value="1"/>
</dbReference>
<protein>
    <submittedName>
        <fullName evidence="6">DUF1566 domain-containing protein</fullName>
    </submittedName>
</protein>